<dbReference type="Pfam" id="PF13181">
    <property type="entry name" value="TPR_8"/>
    <property type="match status" value="1"/>
</dbReference>
<evidence type="ECO:0000313" key="2">
    <source>
        <dbReference type="EMBL" id="SPJ27250.1"/>
    </source>
</evidence>
<keyword evidence="1" id="KW-0472">Membrane</keyword>
<keyword evidence="3" id="KW-1185">Reference proteome</keyword>
<dbReference type="InterPro" id="IPR011990">
    <property type="entry name" value="TPR-like_helical_dom_sf"/>
</dbReference>
<keyword evidence="1" id="KW-1133">Transmembrane helix</keyword>
<dbReference type="AlphaFoldDB" id="A0A2R8C494"/>
<dbReference type="SUPFAM" id="SSF48452">
    <property type="entry name" value="TPR-like"/>
    <property type="match status" value="1"/>
</dbReference>
<evidence type="ECO:0000313" key="3">
    <source>
        <dbReference type="Proteomes" id="UP000244898"/>
    </source>
</evidence>
<dbReference type="EMBL" id="ONZG01000002">
    <property type="protein sequence ID" value="SPJ27250.1"/>
    <property type="molecule type" value="Genomic_DNA"/>
</dbReference>
<name>A0A2R8C494_9RHOB</name>
<dbReference type="Gene3D" id="3.40.50.10070">
    <property type="entry name" value="TolB, N-terminal domain"/>
    <property type="match status" value="1"/>
</dbReference>
<sequence>MTGKVDAEFADAGEHRLKNIKKKTGVLVWPDQAAKTLATQTRPNRTGAWMLTAVLVLAAVATYLFAPWSQETAGSGDPTLAVMAFDDQSPGPDRGYLSDAISDGILNSLSRYTTFKTLARNSTFKFKGQDASVETIRTALGTDLILSGSQQKVGENLIISVQLIDANTGDHLWSERFEGQVEQLFEFQDEIIRSVAATVGGRLSHYTAPKGTRKTVTAMHLAAEGFSHFRKPGREANARATPYYKAAIAADPDASIGYLSMGFVHWSDSHYASTNGERQAELDKAQEYADKAIALDADNYLNLYLLGRLQESQGNLQAALQIYGKVKLLNPSYSNVYRASGSTKILVGDIDGAIADIRHAIAIDPLHDWSYKTELALALWANEQCDTALETIQQVANLPSRALPKRIVIQVCAGKVEAARTSMAELLKAIPNRTLQFEIDRYADVWTAPSGLERWLSDLRTAGMPE</sequence>
<dbReference type="PANTHER" id="PTHR12558:SF44">
    <property type="entry name" value="TETRATRICOPEPTIDE REPEAT-CONTAINING PROTEIN"/>
    <property type="match status" value="1"/>
</dbReference>
<dbReference type="GO" id="GO:0051301">
    <property type="term" value="P:cell division"/>
    <property type="evidence" value="ECO:0007669"/>
    <property type="project" value="TreeGrafter"/>
</dbReference>
<proteinExistence type="predicted"/>
<keyword evidence="1" id="KW-0812">Transmembrane</keyword>
<dbReference type="PANTHER" id="PTHR12558">
    <property type="entry name" value="CELL DIVISION CYCLE 16,23,27"/>
    <property type="match status" value="1"/>
</dbReference>
<organism evidence="2 3">
    <name type="scientific">Falsiruegeria mediterranea M17</name>
    <dbReference type="NCBI Taxonomy" id="1200281"/>
    <lineage>
        <taxon>Bacteria</taxon>
        <taxon>Pseudomonadati</taxon>
        <taxon>Pseudomonadota</taxon>
        <taxon>Alphaproteobacteria</taxon>
        <taxon>Rhodobacterales</taxon>
        <taxon>Roseobacteraceae</taxon>
        <taxon>Falsiruegeria</taxon>
    </lineage>
</organism>
<dbReference type="InterPro" id="IPR019734">
    <property type="entry name" value="TPR_rpt"/>
</dbReference>
<dbReference type="Gene3D" id="1.25.40.10">
    <property type="entry name" value="Tetratricopeptide repeat domain"/>
    <property type="match status" value="1"/>
</dbReference>
<protein>
    <submittedName>
        <fullName evidence="2">Uncharacterized protein</fullName>
    </submittedName>
</protein>
<gene>
    <name evidence="2" type="ORF">TRM7615_00733</name>
</gene>
<dbReference type="OrthoDB" id="9807521at2"/>
<reference evidence="3" key="1">
    <citation type="submission" date="2018-03" db="EMBL/GenBank/DDBJ databases">
        <authorList>
            <person name="Rodrigo-Torres L."/>
            <person name="Arahal R. D."/>
            <person name="Lucena T."/>
        </authorList>
    </citation>
    <scope>NUCLEOTIDE SEQUENCE [LARGE SCALE GENOMIC DNA]</scope>
    <source>
        <strain evidence="3">CECT 7615</strain>
    </source>
</reference>
<feature type="transmembrane region" description="Helical" evidence="1">
    <location>
        <begin position="48"/>
        <end position="68"/>
    </location>
</feature>
<evidence type="ECO:0000256" key="1">
    <source>
        <dbReference type="SAM" id="Phobius"/>
    </source>
</evidence>
<dbReference type="Proteomes" id="UP000244898">
    <property type="component" value="Unassembled WGS sequence"/>
</dbReference>
<accession>A0A2R8C494</accession>
<dbReference type="RefSeq" id="WP_125133637.1">
    <property type="nucleotide sequence ID" value="NZ_ONZG01000002.1"/>
</dbReference>